<keyword evidence="1" id="KW-0472">Membrane</keyword>
<evidence type="ECO:0008006" key="4">
    <source>
        <dbReference type="Google" id="ProtNLM"/>
    </source>
</evidence>
<dbReference type="AlphaFoldDB" id="A0A366WRE7"/>
<evidence type="ECO:0000313" key="2">
    <source>
        <dbReference type="EMBL" id="RBW52808.1"/>
    </source>
</evidence>
<protein>
    <recommendedName>
        <fullName evidence="4">NfeD family protein</fullName>
    </recommendedName>
</protein>
<feature type="transmembrane region" description="Helical" evidence="1">
    <location>
        <begin position="29"/>
        <end position="48"/>
    </location>
</feature>
<feature type="transmembrane region" description="Helical" evidence="1">
    <location>
        <begin position="54"/>
        <end position="72"/>
    </location>
</feature>
<dbReference type="OrthoDB" id="7745385at2"/>
<keyword evidence="1" id="KW-1133">Transmembrane helix</keyword>
<feature type="transmembrane region" description="Helical" evidence="1">
    <location>
        <begin position="6"/>
        <end position="22"/>
    </location>
</feature>
<dbReference type="RefSeq" id="WP_113824524.1">
    <property type="nucleotide sequence ID" value="NZ_QOCE01000038.1"/>
</dbReference>
<gene>
    <name evidence="2" type="ORF">DS909_16365</name>
</gene>
<comment type="caution">
    <text evidence="2">The sequence shown here is derived from an EMBL/GenBank/DDBJ whole genome shotgun (WGS) entry which is preliminary data.</text>
</comment>
<accession>A0A366WRE7</accession>
<reference evidence="2 3" key="1">
    <citation type="submission" date="2018-07" db="EMBL/GenBank/DDBJ databases">
        <title>Modular assembly of carbohydrate-degrading microbial communities in the ocean.</title>
        <authorList>
            <person name="Enke T.N."/>
            <person name="Datta M.S."/>
            <person name="Schwartzman J.A."/>
            <person name="Cermak N."/>
            <person name="Schmitz D.A."/>
            <person name="Barrere J."/>
            <person name="Cordero O.X."/>
        </authorList>
    </citation>
    <scope>NUCLEOTIDE SEQUENCE [LARGE SCALE GENOMIC DNA]</scope>
    <source>
        <strain evidence="2 3">C3M10</strain>
    </source>
</reference>
<proteinExistence type="predicted"/>
<evidence type="ECO:0000313" key="3">
    <source>
        <dbReference type="Proteomes" id="UP000252706"/>
    </source>
</evidence>
<dbReference type="Proteomes" id="UP000252706">
    <property type="component" value="Unassembled WGS sequence"/>
</dbReference>
<sequence length="92" mass="10080">MTAEFWTLWWAWMAGALVLGILEVLIPGFVFLGFAIGALAVGLILLLSGMSLSLSVLLLIFAALSLAAWLVMRRFFALPKGQVKHFTNDIND</sequence>
<evidence type="ECO:0000256" key="1">
    <source>
        <dbReference type="SAM" id="Phobius"/>
    </source>
</evidence>
<organism evidence="2 3">
    <name type="scientific">Phaeobacter gallaeciensis</name>
    <dbReference type="NCBI Taxonomy" id="60890"/>
    <lineage>
        <taxon>Bacteria</taxon>
        <taxon>Pseudomonadati</taxon>
        <taxon>Pseudomonadota</taxon>
        <taxon>Alphaproteobacteria</taxon>
        <taxon>Rhodobacterales</taxon>
        <taxon>Roseobacteraceae</taxon>
        <taxon>Phaeobacter</taxon>
    </lineage>
</organism>
<name>A0A366WRE7_9RHOB</name>
<dbReference type="EMBL" id="QOCE01000038">
    <property type="protein sequence ID" value="RBW52808.1"/>
    <property type="molecule type" value="Genomic_DNA"/>
</dbReference>
<keyword evidence="1" id="KW-0812">Transmembrane</keyword>